<dbReference type="EMBL" id="CAGI01000058">
    <property type="protein sequence ID" value="CCF48002.1"/>
    <property type="molecule type" value="Genomic_DNA"/>
</dbReference>
<dbReference type="eggNOG" id="ENOG502RCDZ">
    <property type="taxonomic scope" value="Eukaryota"/>
</dbReference>
<accession>I2FM59</accession>
<dbReference type="Proteomes" id="UP000006174">
    <property type="component" value="Unassembled WGS sequence"/>
</dbReference>
<feature type="compositionally biased region" description="Polar residues" evidence="1">
    <location>
        <begin position="224"/>
        <end position="236"/>
    </location>
</feature>
<evidence type="ECO:0000313" key="2">
    <source>
        <dbReference type="EMBL" id="CCF48002.1"/>
    </source>
</evidence>
<organism evidence="2 3">
    <name type="scientific">Ustilago hordei</name>
    <name type="common">Barley covered smut fungus</name>
    <dbReference type="NCBI Taxonomy" id="120017"/>
    <lineage>
        <taxon>Eukaryota</taxon>
        <taxon>Fungi</taxon>
        <taxon>Dikarya</taxon>
        <taxon>Basidiomycota</taxon>
        <taxon>Ustilaginomycotina</taxon>
        <taxon>Ustilaginomycetes</taxon>
        <taxon>Ustilaginales</taxon>
        <taxon>Ustilaginaceae</taxon>
        <taxon>Ustilago</taxon>
    </lineage>
</organism>
<dbReference type="AlphaFoldDB" id="I2FM59"/>
<dbReference type="HOGENOM" id="CLU_1031319_0_0_1"/>
<feature type="region of interest" description="Disordered" evidence="1">
    <location>
        <begin position="224"/>
        <end position="270"/>
    </location>
</feature>
<comment type="caution">
    <text evidence="2">The sequence shown here is derived from an EMBL/GenBank/DDBJ whole genome shotgun (WGS) entry which is preliminary data.</text>
</comment>
<gene>
    <name evidence="2" type="ORF">UHOR_12516</name>
</gene>
<keyword evidence="3" id="KW-1185">Reference proteome</keyword>
<reference evidence="2 3" key="1">
    <citation type="journal article" date="2012" name="Plant Cell">
        <title>Genome comparison of barley and maize smut fungi reveals targeted loss of RNA silencing components and species-specific presence of transposable elements.</title>
        <authorList>
            <person name="Laurie J.D."/>
            <person name="Ali S."/>
            <person name="Linning R."/>
            <person name="Mannhaupt G."/>
            <person name="Wong P."/>
            <person name="Gueldener U."/>
            <person name="Muensterkoetter M."/>
            <person name="Moore R."/>
            <person name="Kahmann R."/>
            <person name="Bakkeren G."/>
            <person name="Schirawski J."/>
        </authorList>
    </citation>
    <scope>NUCLEOTIDE SEQUENCE [LARGE SCALE GENOMIC DNA]</scope>
    <source>
        <strain evidence="3">Uh4875-4</strain>
    </source>
</reference>
<evidence type="ECO:0000256" key="1">
    <source>
        <dbReference type="SAM" id="MobiDB-lite"/>
    </source>
</evidence>
<proteinExistence type="predicted"/>
<protein>
    <submittedName>
        <fullName evidence="2">Uncharacterized protein</fullName>
    </submittedName>
</protein>
<name>I2FM59_USTHO</name>
<feature type="compositionally biased region" description="Low complexity" evidence="1">
    <location>
        <begin position="241"/>
        <end position="253"/>
    </location>
</feature>
<sequence length="270" mass="28039">MFNHPLVTISPSALAPTPMPSTNQALLAAQPPFAPTQPSGDKLCNPANAPTSQSAELGVLVNGVHVTIPEPVAVASSSKVFLCLLPDICSFAQAWVVYTLLRCTCTNNPHLSTSLGAFLVHVINLDITFHWPGVTEYILAVCHCHFGFANTCDWPQLPPPSCPQVPKDPAPTLQEALPLEAQPAPPPDAGSSLAQRDCLGSSLLLGAAPAAGPLRLLKQTQFSSPAPTITSPQQTKAWHGSSTQVSAADSSSAPLLIPAADSGSAPNLTL</sequence>
<evidence type="ECO:0000313" key="3">
    <source>
        <dbReference type="Proteomes" id="UP000006174"/>
    </source>
</evidence>